<feature type="transmembrane region" description="Helical" evidence="1">
    <location>
        <begin position="136"/>
        <end position="164"/>
    </location>
</feature>
<comment type="caution">
    <text evidence="2">The sequence shown here is derived from an EMBL/GenBank/DDBJ whole genome shotgun (WGS) entry which is preliminary data.</text>
</comment>
<organism evidence="2 3">
    <name type="scientific">Mycena metata</name>
    <dbReference type="NCBI Taxonomy" id="1033252"/>
    <lineage>
        <taxon>Eukaryota</taxon>
        <taxon>Fungi</taxon>
        <taxon>Dikarya</taxon>
        <taxon>Basidiomycota</taxon>
        <taxon>Agaricomycotina</taxon>
        <taxon>Agaricomycetes</taxon>
        <taxon>Agaricomycetidae</taxon>
        <taxon>Agaricales</taxon>
        <taxon>Marasmiineae</taxon>
        <taxon>Mycenaceae</taxon>
        <taxon>Mycena</taxon>
    </lineage>
</organism>
<keyword evidence="1" id="KW-0472">Membrane</keyword>
<keyword evidence="1" id="KW-1133">Transmembrane helix</keyword>
<proteinExistence type="predicted"/>
<name>A0AAD7MQ07_9AGAR</name>
<dbReference type="AlphaFoldDB" id="A0AAD7MQ07"/>
<accession>A0AAD7MQ07</accession>
<sequence>MRMPELACPIGGILCAFPTFTSATFACTFLTSDTSAASTTLSRAFLTSAASVTITLATLRAPASTILRAITGAILRAIAGTRLHAIFSALLRAAVATALTTVHAAAVIGCVLVGLLTSDASHPFNTRRYSASHSNFTSFCIAGVSSSHTSLVTAFMPGLFLFIYHHICGLIEGVLDVDSKILVVLQVVPIFQGLQARHFRVKCANRGLVAICTLFSYHQLWARAVPPGLPEPRIINGGQYAGFEFHEYSSPYIDFAAAPVIPLTEWWREERRIKARFKIVYPDSHPDRLNLSPAFLCASRYLIAHLGLQWRCASTMLDPAPPGPPAFSCAPAPHTA</sequence>
<evidence type="ECO:0000256" key="1">
    <source>
        <dbReference type="SAM" id="Phobius"/>
    </source>
</evidence>
<dbReference type="PROSITE" id="PS51257">
    <property type="entry name" value="PROKAR_LIPOPROTEIN"/>
    <property type="match status" value="1"/>
</dbReference>
<feature type="transmembrane region" description="Helical" evidence="1">
    <location>
        <begin position="42"/>
        <end position="59"/>
    </location>
</feature>
<evidence type="ECO:0000313" key="2">
    <source>
        <dbReference type="EMBL" id="KAJ7727716.1"/>
    </source>
</evidence>
<keyword evidence="1" id="KW-0812">Transmembrane</keyword>
<feature type="transmembrane region" description="Helical" evidence="1">
    <location>
        <begin position="93"/>
        <end position="116"/>
    </location>
</feature>
<protein>
    <submittedName>
        <fullName evidence="2">Uncharacterized protein</fullName>
    </submittedName>
</protein>
<dbReference type="Proteomes" id="UP001215598">
    <property type="component" value="Unassembled WGS sequence"/>
</dbReference>
<reference evidence="2" key="1">
    <citation type="submission" date="2023-03" db="EMBL/GenBank/DDBJ databases">
        <title>Massive genome expansion in bonnet fungi (Mycena s.s.) driven by repeated elements and novel gene families across ecological guilds.</title>
        <authorList>
            <consortium name="Lawrence Berkeley National Laboratory"/>
            <person name="Harder C.B."/>
            <person name="Miyauchi S."/>
            <person name="Viragh M."/>
            <person name="Kuo A."/>
            <person name="Thoen E."/>
            <person name="Andreopoulos B."/>
            <person name="Lu D."/>
            <person name="Skrede I."/>
            <person name="Drula E."/>
            <person name="Henrissat B."/>
            <person name="Morin E."/>
            <person name="Kohler A."/>
            <person name="Barry K."/>
            <person name="LaButti K."/>
            <person name="Morin E."/>
            <person name="Salamov A."/>
            <person name="Lipzen A."/>
            <person name="Mereny Z."/>
            <person name="Hegedus B."/>
            <person name="Baldrian P."/>
            <person name="Stursova M."/>
            <person name="Weitz H."/>
            <person name="Taylor A."/>
            <person name="Grigoriev I.V."/>
            <person name="Nagy L.G."/>
            <person name="Martin F."/>
            <person name="Kauserud H."/>
        </authorList>
    </citation>
    <scope>NUCLEOTIDE SEQUENCE</scope>
    <source>
        <strain evidence="2">CBHHK182m</strain>
    </source>
</reference>
<keyword evidence="3" id="KW-1185">Reference proteome</keyword>
<evidence type="ECO:0000313" key="3">
    <source>
        <dbReference type="Proteomes" id="UP001215598"/>
    </source>
</evidence>
<dbReference type="EMBL" id="JARKIB010000177">
    <property type="protein sequence ID" value="KAJ7727716.1"/>
    <property type="molecule type" value="Genomic_DNA"/>
</dbReference>
<gene>
    <name evidence="2" type="ORF">B0H16DRAFT_1778350</name>
</gene>